<gene>
    <name evidence="1" type="ORF">LHGZ1_0962</name>
</gene>
<evidence type="ECO:0000313" key="1">
    <source>
        <dbReference type="EMBL" id="ASJ23793.1"/>
    </source>
</evidence>
<dbReference type="Proteomes" id="UP000197424">
    <property type="component" value="Chromosome"/>
</dbReference>
<sequence length="160" mass="17625">MKELSIYPADLASMSVAQLAAAPIQDFLDAERNVDEAIAYLKPLRTKLDAAKVLRFGEQARAALRDAGRDFGTAHVNDGTLHVKYELPKKVTWSQTILKEMAQRILASGDKVEDYIDIKLSVSESRYTNWPTSMQQQFAAARTVEEGKPVITLTLDGGAA</sequence>
<dbReference type="OrthoDB" id="6058064at2"/>
<evidence type="ECO:0000313" key="2">
    <source>
        <dbReference type="Proteomes" id="UP000197424"/>
    </source>
</evidence>
<accession>A0A248LHX8</accession>
<dbReference type="EMBL" id="CP022115">
    <property type="protein sequence ID" value="ASJ23793.1"/>
    <property type="molecule type" value="Genomic_DNA"/>
</dbReference>
<name>A0A248LHX8_9NEIS</name>
<proteinExistence type="predicted"/>
<dbReference type="RefSeq" id="WP_088861899.1">
    <property type="nucleotide sequence ID" value="NZ_CP022115.1"/>
</dbReference>
<reference evidence="2" key="1">
    <citation type="submission" date="2017-06" db="EMBL/GenBank/DDBJ databases">
        <title>Whole genome sequence of Laribacter hongkongensis LHGZ1.</title>
        <authorList>
            <person name="Chen D."/>
            <person name="Wu H."/>
            <person name="Chen J."/>
        </authorList>
    </citation>
    <scope>NUCLEOTIDE SEQUENCE [LARGE SCALE GENOMIC DNA]</scope>
    <source>
        <strain evidence="2">LHGZ1</strain>
    </source>
</reference>
<organism evidence="1 2">
    <name type="scientific">Laribacter hongkongensis</name>
    <dbReference type="NCBI Taxonomy" id="168471"/>
    <lineage>
        <taxon>Bacteria</taxon>
        <taxon>Pseudomonadati</taxon>
        <taxon>Pseudomonadota</taxon>
        <taxon>Betaproteobacteria</taxon>
        <taxon>Neisseriales</taxon>
        <taxon>Aquaspirillaceae</taxon>
        <taxon>Laribacter</taxon>
    </lineage>
</organism>
<protein>
    <submittedName>
        <fullName evidence="1">Uncharacterized protein</fullName>
    </submittedName>
</protein>
<dbReference type="AlphaFoldDB" id="A0A248LHX8"/>